<evidence type="ECO:0000313" key="3">
    <source>
        <dbReference type="Proteomes" id="UP000741013"/>
    </source>
</evidence>
<dbReference type="Proteomes" id="UP000741013">
    <property type="component" value="Unassembled WGS sequence"/>
</dbReference>
<feature type="signal peptide" evidence="1">
    <location>
        <begin position="1"/>
        <end position="33"/>
    </location>
</feature>
<sequence>MIHFPDTRRRRRFAEAVTILLIIPFLQVAPASAATGAAPAEAGELARKNYPVDGRKIAVPAKYTPTENTRRAQSATPPVGTARQWIALDDFKGGIYRKNYTLRGTGTGVEVWVADDLAFQAGDCRAQVPSTEITDAQVTAMVTEFDGNILPKEEALFSTPPSRDGTAALLGPDAAGNGGTYTGDGTKTVVLVDNIRDLNYYDRPAAPQGITGFFSRQFTELLDRNVISVDAFDWRHRTGANPPDEPTADPCTSRPARPRNFEASIAHERQHLLMYYADPFESVWLEEGISLFAEAFAGYANTKATVFEPFSESRIACFQGFGSVATPFNNPRDCGGPENSLNLWGEGKSPADIGHAYAFLLYLHDHFGADLVTRLHRDGELQGLASVEAAVRGEGAPGLYRVLHDFQSSTLLDKIVGERRGVTFGVPKDRVTTASLRSTVNFANPDVHDDPGAAPNGADYTLLSGANGTVLNGRQLKSLEFTGADALPPLPLKWTVVTDDPDRPGNPVLWSGNDYNLDSAAVTPVTVPSADPTLRLLAKYGAEFGFDHAYVMVSADGGKTYTAVAGDRTVEAPLGPGLNGTTEGFEPHSFNLSAYAGRSVLLSFRYISDGGTNEGGLRVDDVTLGGTPLSDGSNLDAFDSPTEAAPIEVANWNVRLIGYDERHNAALQLEFDGQDRFSLSRHQLLLLAPFPRVVAVIAYDEPTERVQQYAPYTLTVNGVTQPGGV</sequence>
<dbReference type="EMBL" id="JAGGMS010000001">
    <property type="protein sequence ID" value="MBP2184852.1"/>
    <property type="molecule type" value="Genomic_DNA"/>
</dbReference>
<feature type="chain" id="PRO_5047172585" description="Immune inhibitor A peptidase M6" evidence="1">
    <location>
        <begin position="34"/>
        <end position="725"/>
    </location>
</feature>
<dbReference type="RefSeq" id="WP_209667810.1">
    <property type="nucleotide sequence ID" value="NZ_JAGGMS010000001.1"/>
</dbReference>
<keyword evidence="3" id="KW-1185">Reference proteome</keyword>
<proteinExistence type="predicted"/>
<gene>
    <name evidence="2" type="ORF">JOM49_006378</name>
</gene>
<evidence type="ECO:0008006" key="4">
    <source>
        <dbReference type="Google" id="ProtNLM"/>
    </source>
</evidence>
<keyword evidence="1" id="KW-0732">Signal</keyword>
<dbReference type="Pfam" id="PF20773">
    <property type="entry name" value="InhA-like_MAM"/>
    <property type="match status" value="1"/>
</dbReference>
<reference evidence="2 3" key="1">
    <citation type="submission" date="2021-03" db="EMBL/GenBank/DDBJ databases">
        <title>Sequencing the genomes of 1000 actinobacteria strains.</title>
        <authorList>
            <person name="Klenk H.-P."/>
        </authorList>
    </citation>
    <scope>NUCLEOTIDE SEQUENCE [LARGE SCALE GENOMIC DNA]</scope>
    <source>
        <strain evidence="2 3">DSM 45510</strain>
    </source>
</reference>
<comment type="caution">
    <text evidence="2">The sequence shown here is derived from an EMBL/GenBank/DDBJ whole genome shotgun (WGS) entry which is preliminary data.</text>
</comment>
<protein>
    <recommendedName>
        <fullName evidence="4">Immune inhibitor A peptidase M6</fullName>
    </recommendedName>
</protein>
<evidence type="ECO:0000256" key="1">
    <source>
        <dbReference type="SAM" id="SignalP"/>
    </source>
</evidence>
<name>A0ABS4PZK7_9PSEU</name>
<organism evidence="2 3">
    <name type="scientific">Amycolatopsis magusensis</name>
    <dbReference type="NCBI Taxonomy" id="882444"/>
    <lineage>
        <taxon>Bacteria</taxon>
        <taxon>Bacillati</taxon>
        <taxon>Actinomycetota</taxon>
        <taxon>Actinomycetes</taxon>
        <taxon>Pseudonocardiales</taxon>
        <taxon>Pseudonocardiaceae</taxon>
        <taxon>Amycolatopsis</taxon>
    </lineage>
</organism>
<evidence type="ECO:0000313" key="2">
    <source>
        <dbReference type="EMBL" id="MBP2184852.1"/>
    </source>
</evidence>
<accession>A0ABS4PZK7</accession>